<proteinExistence type="predicted"/>
<dbReference type="GO" id="GO:0003743">
    <property type="term" value="F:translation initiation factor activity"/>
    <property type="evidence" value="ECO:0007669"/>
    <property type="project" value="UniProtKB-KW"/>
</dbReference>
<gene>
    <name evidence="1" type="ORF">H9Y04_43540</name>
</gene>
<keyword evidence="1" id="KW-0396">Initiation factor</keyword>
<sequence>MLDVFPLLSGDDRITPRFTLVPGSAFGADVLSAVEAVGGRTIPWSEARDQSYDLVIAASPKGELEVLRGRHVLLPHGAGFNKSLRHEGSADSASGLDPEYLHRSEHAPPVSLHALAHPSQLARLAAADPEAALRAKVVGDPTLARLTASQPLRETYRAALGTGSRTLLALSSTWGPDALLRRCPDLPAQLAGHLPYDRYQLALVVHPNEWSRLGTYELRARLAPALEGGLILACPRDEWASVLIAADALICDHGSAALYFAAVQDRPVVAVHRGGSELIPGTPMDELLSSVPMLSSADSVEQALRAYRPETGQSAARAAFRHRTTASQRLRTELYALLGLTPPTTAIPVPLLPSPVAAPRVPGAFDVHVSIKESMIRVDRYPVGLQAPGHHLAVEHGVAGEHHLRSAGLVYRRRAAAFATTSTRVDWLADGWARHILAEYPGCRAAAALLAPSQCLLRVRSHAQPYSVGTEPVTEDGRILRIDPAAAVSAAHAWLLSQRTTPTEPVRLDCRIGAQGFPITLAPATTEAAAEPL</sequence>
<keyword evidence="2" id="KW-1185">Reference proteome</keyword>
<keyword evidence="1" id="KW-0648">Protein biosynthesis</keyword>
<organism evidence="1 2">
    <name type="scientific">Streptomyces polyasparticus</name>
    <dbReference type="NCBI Taxonomy" id="2767826"/>
    <lineage>
        <taxon>Bacteria</taxon>
        <taxon>Bacillati</taxon>
        <taxon>Actinomycetota</taxon>
        <taxon>Actinomycetes</taxon>
        <taxon>Kitasatosporales</taxon>
        <taxon>Streptomycetaceae</taxon>
        <taxon>Streptomyces</taxon>
    </lineage>
</organism>
<comment type="caution">
    <text evidence="1">The sequence shown here is derived from an EMBL/GenBank/DDBJ whole genome shotgun (WGS) entry which is preliminary data.</text>
</comment>
<evidence type="ECO:0000313" key="2">
    <source>
        <dbReference type="Proteomes" id="UP000642284"/>
    </source>
</evidence>
<accession>A0ABR7SV73</accession>
<dbReference type="EMBL" id="JACTVJ010000039">
    <property type="protein sequence ID" value="MBC9719406.1"/>
    <property type="molecule type" value="Genomic_DNA"/>
</dbReference>
<evidence type="ECO:0000313" key="1">
    <source>
        <dbReference type="EMBL" id="MBC9719406.1"/>
    </source>
</evidence>
<dbReference type="Proteomes" id="UP000642284">
    <property type="component" value="Unassembled WGS sequence"/>
</dbReference>
<protein>
    <submittedName>
        <fullName evidence="1">Translation initiation factor 2</fullName>
    </submittedName>
</protein>
<name>A0ABR7SV73_9ACTN</name>
<reference evidence="1 2" key="1">
    <citation type="submission" date="2020-08" db="EMBL/GenBank/DDBJ databases">
        <title>Genemic of Streptomyces polyaspartic.</title>
        <authorList>
            <person name="Liu W."/>
        </authorList>
    </citation>
    <scope>NUCLEOTIDE SEQUENCE [LARGE SCALE GENOMIC DNA]</scope>
    <source>
        <strain evidence="1 2">TRM66268-LWL</strain>
    </source>
</reference>